<name>A0A1B7NLV2_9EURO</name>
<reference evidence="10 11" key="1">
    <citation type="submission" date="2015-07" db="EMBL/GenBank/DDBJ databases">
        <title>Emmonsia species relationships and genome sequence.</title>
        <authorList>
            <person name="Cuomo C.A."/>
            <person name="Schwartz I.S."/>
            <person name="Kenyon C."/>
            <person name="de Hoog G.S."/>
            <person name="Govender N.P."/>
            <person name="Botha A."/>
            <person name="Moreno L."/>
            <person name="de Vries M."/>
            <person name="Munoz J.F."/>
            <person name="Stielow J.B."/>
        </authorList>
    </citation>
    <scope>NUCLEOTIDE SEQUENCE [LARGE SCALE GENOMIC DNA]</scope>
    <source>
        <strain evidence="10 11">CBS 136260</strain>
    </source>
</reference>
<feature type="region of interest" description="Disordered" evidence="6">
    <location>
        <begin position="696"/>
        <end position="715"/>
    </location>
</feature>
<keyword evidence="4" id="KW-0408">Iron</keyword>
<dbReference type="SUPFAM" id="SSF56436">
    <property type="entry name" value="C-type lectin-like"/>
    <property type="match status" value="1"/>
</dbReference>
<comment type="pathway">
    <text evidence="5">Amino-acid biosynthesis; ergothioneine biosynthesis.</text>
</comment>
<evidence type="ECO:0000256" key="6">
    <source>
        <dbReference type="SAM" id="MobiDB-lite"/>
    </source>
</evidence>
<dbReference type="AlphaFoldDB" id="A0A1B7NLV2"/>
<organism evidence="10 11">
    <name type="scientific">Emergomyces africanus</name>
    <dbReference type="NCBI Taxonomy" id="1955775"/>
    <lineage>
        <taxon>Eukaryota</taxon>
        <taxon>Fungi</taxon>
        <taxon>Dikarya</taxon>
        <taxon>Ascomycota</taxon>
        <taxon>Pezizomycotina</taxon>
        <taxon>Eurotiomycetes</taxon>
        <taxon>Eurotiomycetidae</taxon>
        <taxon>Onygenales</taxon>
        <taxon>Ajellomycetaceae</taxon>
        <taxon>Emergomyces</taxon>
    </lineage>
</organism>
<evidence type="ECO:0000256" key="5">
    <source>
        <dbReference type="ARBA" id="ARBA00037882"/>
    </source>
</evidence>
<keyword evidence="11" id="KW-1185">Reference proteome</keyword>
<dbReference type="Pfam" id="PF12867">
    <property type="entry name" value="DinB_2"/>
    <property type="match status" value="1"/>
</dbReference>
<feature type="domain" description="DinB-like" evidence="9">
    <location>
        <begin position="358"/>
        <end position="488"/>
    </location>
</feature>
<keyword evidence="1" id="KW-0489">Methyltransferase</keyword>
<feature type="domain" description="Sulfatase-modifying factor enzyme-like" evidence="7">
    <location>
        <begin position="548"/>
        <end position="678"/>
    </location>
</feature>
<feature type="compositionally biased region" description="Polar residues" evidence="6">
    <location>
        <begin position="696"/>
        <end position="711"/>
    </location>
</feature>
<dbReference type="InterPro" id="IPR042095">
    <property type="entry name" value="SUMF_sf"/>
</dbReference>
<dbReference type="PANTHER" id="PTHR43397:SF1">
    <property type="entry name" value="ERGOTHIONEINE BIOSYNTHESIS PROTEIN 1"/>
    <property type="match status" value="1"/>
</dbReference>
<keyword evidence="3" id="KW-0560">Oxidoreductase</keyword>
<accession>A0A1B7NLV2</accession>
<evidence type="ECO:0000313" key="11">
    <source>
        <dbReference type="Proteomes" id="UP000091918"/>
    </source>
</evidence>
<sequence length="856" mass="96034">MAPSQLSSVPITDIHVNDFKESLASDIYSGLNPSPGNPRSLPTILLYSTEGLRRFEDITYVDEYYLTNAEIEALSVQAAKIVNHLPENAQLLELGSGNLRKIEILLNEFERMKKPVEYFALDLSREELHRTFAAIPSKGYKYVRCRGLHGTYDDALTWLTKPENRRNPTCILSMGSSIGNFTRSEAARFLNQFSKILGPSDSMLIGIDSCKDPEKVYKAYNDSQGVTKDFYMIGLFHANSILGFNAFKKEDWDVTGVYDKEAGCHTAYYVPNKDISIVGAVLKKGEKIVFEKAFKYGPKDCQDLFQHAGVRPIAQFGNSSGEYNIHLLSSCALQMPTAMVQYAADVIPSVADFENLWKAWDMVTVSMIPQDELLSKPIRLRNALVFYLGHTPTFLDIHLARATDGIPTEPKHYWSIFERGIDPDVDNPELCHDHSDIPNEWPPLGEILTYRDAVRSRTRTLLGQGSRNRPLAEALWIGFEHEAMHLETFLYMLLQSDKALPPPGVRRPNFESLAHRSALESRPNSWFTIPARQVSIGLDDLNNNVIPKQSFGWDNEKPKRVANVPAFAAQARPITNGEYVKYLEDNHMNTIPATWIDMNPNVGDVMTNGNGTCNGYSINGEIPTNPSASEKFLGKFAIRTVFGPVPLKWALNWPVMASYNELQGYAESVNCRIPTYEEARSIYQYSAVLKSSHSNGKCSRTNGHSHMSNGTPKAFSESVEPVEDAHCNARTPDHQPVQSPSADPTPVYIDLDGYCNVGFKHWHPTPVTQNGNKLSGQGELGGTWEWTSSPLHAHEGFRAMDLYPGYSADFFDGKHNIVLGGSWATHPRIAGRTTFVNWYQRKYIYVWAGARLVRDI</sequence>
<evidence type="ECO:0000256" key="4">
    <source>
        <dbReference type="ARBA" id="ARBA00023004"/>
    </source>
</evidence>
<evidence type="ECO:0000259" key="9">
    <source>
        <dbReference type="Pfam" id="PF12867"/>
    </source>
</evidence>
<dbReference type="Proteomes" id="UP000091918">
    <property type="component" value="Unassembled WGS sequence"/>
</dbReference>
<proteinExistence type="predicted"/>
<evidence type="ECO:0000256" key="3">
    <source>
        <dbReference type="ARBA" id="ARBA00023002"/>
    </source>
</evidence>
<evidence type="ECO:0000259" key="7">
    <source>
        <dbReference type="Pfam" id="PF03781"/>
    </source>
</evidence>
<dbReference type="InterPro" id="IPR051128">
    <property type="entry name" value="EgtD_Methyltrsf_superfamily"/>
</dbReference>
<protein>
    <submittedName>
        <fullName evidence="10">Uncharacterized protein</fullName>
    </submittedName>
</protein>
<dbReference type="Gene3D" id="3.40.50.150">
    <property type="entry name" value="Vaccinia Virus protein VP39"/>
    <property type="match status" value="1"/>
</dbReference>
<keyword evidence="2" id="KW-0808">Transferase</keyword>
<dbReference type="InterPro" id="IPR017805">
    <property type="entry name" value="SAM_MeTrfase_EasF-type_put"/>
</dbReference>
<evidence type="ECO:0000256" key="1">
    <source>
        <dbReference type="ARBA" id="ARBA00022603"/>
    </source>
</evidence>
<dbReference type="InterPro" id="IPR005532">
    <property type="entry name" value="SUMF_dom"/>
</dbReference>
<dbReference type="OrthoDB" id="659at2759"/>
<evidence type="ECO:0000256" key="2">
    <source>
        <dbReference type="ARBA" id="ARBA00022679"/>
    </source>
</evidence>
<comment type="caution">
    <text evidence="10">The sequence shown here is derived from an EMBL/GenBank/DDBJ whole genome shotgun (WGS) entry which is preliminary data.</text>
</comment>
<feature type="domain" description="Histidine-specific methyltransferase SAM-dependent" evidence="8">
    <location>
        <begin position="24"/>
        <end position="329"/>
    </location>
</feature>
<dbReference type="InterPro" id="IPR024775">
    <property type="entry name" value="DinB-like"/>
</dbReference>
<dbReference type="GO" id="GO:0008168">
    <property type="term" value="F:methyltransferase activity"/>
    <property type="evidence" value="ECO:0007669"/>
    <property type="project" value="UniProtKB-KW"/>
</dbReference>
<dbReference type="Pfam" id="PF03781">
    <property type="entry name" value="FGE-sulfatase"/>
    <property type="match status" value="2"/>
</dbReference>
<dbReference type="NCBIfam" id="TIGR03439">
    <property type="entry name" value="methyl_EasF"/>
    <property type="match status" value="1"/>
</dbReference>
<dbReference type="Pfam" id="PF10017">
    <property type="entry name" value="Methyltransf_33"/>
    <property type="match status" value="1"/>
</dbReference>
<dbReference type="PANTHER" id="PTHR43397">
    <property type="entry name" value="ERGOTHIONEINE BIOSYNTHESIS PROTEIN 1"/>
    <property type="match status" value="1"/>
</dbReference>
<evidence type="ECO:0000313" key="10">
    <source>
        <dbReference type="EMBL" id="OAX77748.1"/>
    </source>
</evidence>
<feature type="domain" description="Sulfatase-modifying factor enzyme-like" evidence="7">
    <location>
        <begin position="754"/>
        <end position="854"/>
    </location>
</feature>
<dbReference type="GO" id="GO:0032259">
    <property type="term" value="P:methylation"/>
    <property type="evidence" value="ECO:0007669"/>
    <property type="project" value="UniProtKB-KW"/>
</dbReference>
<gene>
    <name evidence="10" type="ORF">ACJ72_07949</name>
</gene>
<dbReference type="InterPro" id="IPR016187">
    <property type="entry name" value="CTDL_fold"/>
</dbReference>
<dbReference type="InterPro" id="IPR029063">
    <property type="entry name" value="SAM-dependent_MTases_sf"/>
</dbReference>
<dbReference type="InterPro" id="IPR019257">
    <property type="entry name" value="MeTrfase_dom"/>
</dbReference>
<dbReference type="Gene3D" id="3.90.1580.10">
    <property type="entry name" value="paralog of FGE (formylglycine-generating enzyme)"/>
    <property type="match status" value="1"/>
</dbReference>
<dbReference type="EMBL" id="LGUA01002103">
    <property type="protein sequence ID" value="OAX77748.1"/>
    <property type="molecule type" value="Genomic_DNA"/>
</dbReference>
<evidence type="ECO:0000259" key="8">
    <source>
        <dbReference type="Pfam" id="PF10017"/>
    </source>
</evidence>
<dbReference type="STRING" id="1658172.A0A1B7NLV2"/>